<proteinExistence type="inferred from homology"/>
<dbReference type="Gene3D" id="2.10.80.10">
    <property type="entry name" value="Lipase, subunit A"/>
    <property type="match status" value="1"/>
</dbReference>
<name>A0AAV2Q0S5_MEGNR</name>
<keyword evidence="6" id="KW-0732">Signal</keyword>
<evidence type="ECO:0000256" key="3">
    <source>
        <dbReference type="ARBA" id="ARBA00022525"/>
    </source>
</evidence>
<keyword evidence="5" id="KW-1015">Disulfide bond</keyword>
<comment type="similarity">
    <text evidence="2">Belongs to the AVIT (prokineticin) family.</text>
</comment>
<dbReference type="Pfam" id="PF06607">
    <property type="entry name" value="Prokineticin"/>
    <property type="match status" value="1"/>
</dbReference>
<accession>A0AAV2Q0S5</accession>
<sequence length="132" mass="14897">MQRQLYLCASLLLVLLWQTQIAVAEPDPENSPSVPQTIALRMVPSWWSPDLDIQECDAEGDCGKGKCCAWPLMSRRAFCKPFMDLGQPCLPYSHVINFNDKVYMNTCPCLQHLTCANVNNTSICVDPKKVNY</sequence>
<dbReference type="GO" id="GO:0005576">
    <property type="term" value="C:extracellular region"/>
    <property type="evidence" value="ECO:0007669"/>
    <property type="project" value="UniProtKB-SubCell"/>
</dbReference>
<dbReference type="SUPFAM" id="SSF57190">
    <property type="entry name" value="Colipase-like"/>
    <property type="match status" value="1"/>
</dbReference>
<dbReference type="GO" id="GO:0090729">
    <property type="term" value="F:toxin activity"/>
    <property type="evidence" value="ECO:0007669"/>
    <property type="project" value="UniProtKB-KW"/>
</dbReference>
<evidence type="ECO:0000256" key="2">
    <source>
        <dbReference type="ARBA" id="ARBA00006999"/>
    </source>
</evidence>
<comment type="subcellular location">
    <subcellularLocation>
        <location evidence="1">Secreted</location>
    </subcellularLocation>
</comment>
<dbReference type="PANTHER" id="PTHR18821">
    <property type="entry name" value="PROKINETICIN"/>
    <property type="match status" value="1"/>
</dbReference>
<evidence type="ECO:0000256" key="1">
    <source>
        <dbReference type="ARBA" id="ARBA00004613"/>
    </source>
</evidence>
<reference evidence="8 9" key="1">
    <citation type="submission" date="2024-05" db="EMBL/GenBank/DDBJ databases">
        <authorList>
            <person name="Wallberg A."/>
        </authorList>
    </citation>
    <scope>NUCLEOTIDE SEQUENCE [LARGE SCALE GENOMIC DNA]</scope>
</reference>
<protein>
    <recommendedName>
        <fullName evidence="7">Prokineticin domain-containing protein</fullName>
    </recommendedName>
</protein>
<keyword evidence="3" id="KW-0964">Secreted</keyword>
<evidence type="ECO:0000259" key="7">
    <source>
        <dbReference type="Pfam" id="PF06607"/>
    </source>
</evidence>
<evidence type="ECO:0000313" key="8">
    <source>
        <dbReference type="EMBL" id="CAL4066273.1"/>
    </source>
</evidence>
<feature type="chain" id="PRO_5043752218" description="Prokineticin domain-containing protein" evidence="6">
    <location>
        <begin position="25"/>
        <end position="132"/>
    </location>
</feature>
<gene>
    <name evidence="8" type="ORF">MNOR_LOCUS5520</name>
</gene>
<dbReference type="Proteomes" id="UP001497623">
    <property type="component" value="Unassembled WGS sequence"/>
</dbReference>
<dbReference type="AlphaFoldDB" id="A0AAV2Q0S5"/>
<keyword evidence="4" id="KW-0800">Toxin</keyword>
<dbReference type="InterPro" id="IPR009523">
    <property type="entry name" value="Prokineticin"/>
</dbReference>
<organism evidence="8 9">
    <name type="scientific">Meganyctiphanes norvegica</name>
    <name type="common">Northern krill</name>
    <name type="synonym">Thysanopoda norvegica</name>
    <dbReference type="NCBI Taxonomy" id="48144"/>
    <lineage>
        <taxon>Eukaryota</taxon>
        <taxon>Metazoa</taxon>
        <taxon>Ecdysozoa</taxon>
        <taxon>Arthropoda</taxon>
        <taxon>Crustacea</taxon>
        <taxon>Multicrustacea</taxon>
        <taxon>Malacostraca</taxon>
        <taxon>Eumalacostraca</taxon>
        <taxon>Eucarida</taxon>
        <taxon>Euphausiacea</taxon>
        <taxon>Euphausiidae</taxon>
        <taxon>Meganyctiphanes</taxon>
    </lineage>
</organism>
<evidence type="ECO:0000256" key="4">
    <source>
        <dbReference type="ARBA" id="ARBA00022656"/>
    </source>
</evidence>
<dbReference type="InterPro" id="IPR023569">
    <property type="entry name" value="Prokineticin_domain"/>
</dbReference>
<keyword evidence="9" id="KW-1185">Reference proteome</keyword>
<evidence type="ECO:0000313" key="9">
    <source>
        <dbReference type="Proteomes" id="UP001497623"/>
    </source>
</evidence>
<dbReference type="PANTHER" id="PTHR18821:SF2">
    <property type="entry name" value="DICKKOPF-RELATED PROTEIN 3-LIKE"/>
    <property type="match status" value="1"/>
</dbReference>
<evidence type="ECO:0000256" key="5">
    <source>
        <dbReference type="ARBA" id="ARBA00023157"/>
    </source>
</evidence>
<feature type="domain" description="Prokineticin" evidence="7">
    <location>
        <begin position="55"/>
        <end position="120"/>
    </location>
</feature>
<feature type="signal peptide" evidence="6">
    <location>
        <begin position="1"/>
        <end position="24"/>
    </location>
</feature>
<dbReference type="EMBL" id="CAXKWB010002148">
    <property type="protein sequence ID" value="CAL4066273.1"/>
    <property type="molecule type" value="Genomic_DNA"/>
</dbReference>
<comment type="caution">
    <text evidence="8">The sequence shown here is derived from an EMBL/GenBank/DDBJ whole genome shotgun (WGS) entry which is preliminary data.</text>
</comment>
<evidence type="ECO:0000256" key="6">
    <source>
        <dbReference type="SAM" id="SignalP"/>
    </source>
</evidence>